<evidence type="ECO:0000313" key="3">
    <source>
        <dbReference type="EMBL" id="KAL2559343.1"/>
    </source>
</evidence>
<proteinExistence type="predicted"/>
<dbReference type="Proteomes" id="UP001604277">
    <property type="component" value="Unassembled WGS sequence"/>
</dbReference>
<feature type="compositionally biased region" description="Basic and acidic residues" evidence="1">
    <location>
        <begin position="42"/>
        <end position="87"/>
    </location>
</feature>
<feature type="region of interest" description="Disordered" evidence="1">
    <location>
        <begin position="36"/>
        <end position="89"/>
    </location>
</feature>
<gene>
    <name evidence="2" type="ORF">Fot_03790</name>
    <name evidence="3" type="ORF">Fot_04082</name>
</gene>
<reference evidence="4" key="2">
    <citation type="submission" date="2024-07" db="EMBL/GenBank/DDBJ databases">
        <title>Two chromosome-level genome assemblies of Korean endemic species Abeliophyllum distichum and Forsythia ovata (Oleaceae).</title>
        <authorList>
            <person name="Jang H."/>
        </authorList>
    </citation>
    <scope>NUCLEOTIDE SEQUENCE [LARGE SCALE GENOMIC DNA]</scope>
</reference>
<evidence type="ECO:0000313" key="4">
    <source>
        <dbReference type="Proteomes" id="UP001604277"/>
    </source>
</evidence>
<accession>A0ABD1XAP5</accession>
<evidence type="ECO:0000313" key="2">
    <source>
        <dbReference type="EMBL" id="KAL2559051.1"/>
    </source>
</evidence>
<protein>
    <submittedName>
        <fullName evidence="2">Uncharacterized protein</fullName>
    </submittedName>
</protein>
<dbReference type="AlphaFoldDB" id="A0ABD1XAP5"/>
<sequence>MVSSSSFILLAPEVTSGMPSVLFPAGPVSLSENFRRSGKKKAAVDSKEETSMPEKGIEDAGYSRRIGRGRENHSSEVEDRILQDRGASRTPILPPIGKYKYINIGSLQDELDQTVLGNLPALASIAAASVHKYWTSAFGKAANNA</sequence>
<dbReference type="EMBL" id="JBFOLJ010000001">
    <property type="protein sequence ID" value="KAL2559343.1"/>
    <property type="molecule type" value="Genomic_DNA"/>
</dbReference>
<reference evidence="2" key="1">
    <citation type="submission" date="2024-07" db="EMBL/GenBank/DDBJ databases">
        <title>Two chromosome-level genome assemblies of Korean endemic species Abeliophyllum distichum and Forsythia ovata (Oleaceae).</title>
        <authorList>
            <person name="Mun J.H."/>
        </authorList>
    </citation>
    <scope>NUCLEOTIDE SEQUENCE</scope>
    <source>
        <strain evidence="2">KNKB202402200001</strain>
        <tissue evidence="2">Leaf</tissue>
    </source>
</reference>
<comment type="caution">
    <text evidence="2">The sequence shown here is derived from an EMBL/GenBank/DDBJ whole genome shotgun (WGS) entry which is preliminary data.</text>
</comment>
<organism evidence="2 4">
    <name type="scientific">Forsythia ovata</name>
    <dbReference type="NCBI Taxonomy" id="205694"/>
    <lineage>
        <taxon>Eukaryota</taxon>
        <taxon>Viridiplantae</taxon>
        <taxon>Streptophyta</taxon>
        <taxon>Embryophyta</taxon>
        <taxon>Tracheophyta</taxon>
        <taxon>Spermatophyta</taxon>
        <taxon>Magnoliopsida</taxon>
        <taxon>eudicotyledons</taxon>
        <taxon>Gunneridae</taxon>
        <taxon>Pentapetalae</taxon>
        <taxon>asterids</taxon>
        <taxon>lamiids</taxon>
        <taxon>Lamiales</taxon>
        <taxon>Oleaceae</taxon>
        <taxon>Forsythieae</taxon>
        <taxon>Forsythia</taxon>
    </lineage>
</organism>
<keyword evidence="4" id="KW-1185">Reference proteome</keyword>
<dbReference type="EMBL" id="JBFOLJ010000001">
    <property type="protein sequence ID" value="KAL2559051.1"/>
    <property type="molecule type" value="Genomic_DNA"/>
</dbReference>
<name>A0ABD1XAP5_9LAMI</name>
<evidence type="ECO:0000256" key="1">
    <source>
        <dbReference type="SAM" id="MobiDB-lite"/>
    </source>
</evidence>